<evidence type="ECO:0000313" key="1">
    <source>
        <dbReference type="EMBL" id="KAK2954379.1"/>
    </source>
</evidence>
<keyword evidence="2" id="KW-1185">Reference proteome</keyword>
<proteinExistence type="predicted"/>
<evidence type="ECO:0000313" key="2">
    <source>
        <dbReference type="Proteomes" id="UP001281761"/>
    </source>
</evidence>
<gene>
    <name evidence="1" type="ORF">BLNAU_10711</name>
</gene>
<accession>A0ABQ9XRA8</accession>
<sequence length="71" mass="8408">MNEILTSQREWNTTRGDQRQMGKTLHRLLRMEGIDDVVEAKLRNDRNDFYGNWFVANSIQWSNLQALNLAQ</sequence>
<protein>
    <submittedName>
        <fullName evidence="1">Uncharacterized protein</fullName>
    </submittedName>
</protein>
<reference evidence="1 2" key="1">
    <citation type="journal article" date="2022" name="bioRxiv">
        <title>Genomics of Preaxostyla Flagellates Illuminates Evolutionary Transitions and the Path Towards Mitochondrial Loss.</title>
        <authorList>
            <person name="Novak L.V.F."/>
            <person name="Treitli S.C."/>
            <person name="Pyrih J."/>
            <person name="Halakuc P."/>
            <person name="Pipaliya S.V."/>
            <person name="Vacek V."/>
            <person name="Brzon O."/>
            <person name="Soukal P."/>
            <person name="Eme L."/>
            <person name="Dacks J.B."/>
            <person name="Karnkowska A."/>
            <person name="Elias M."/>
            <person name="Hampl V."/>
        </authorList>
    </citation>
    <scope>NUCLEOTIDE SEQUENCE [LARGE SCALE GENOMIC DNA]</scope>
    <source>
        <strain evidence="1">NAU3</strain>
        <tissue evidence="1">Gut</tissue>
    </source>
</reference>
<comment type="caution">
    <text evidence="1">The sequence shown here is derived from an EMBL/GenBank/DDBJ whole genome shotgun (WGS) entry which is preliminary data.</text>
</comment>
<dbReference type="Proteomes" id="UP001281761">
    <property type="component" value="Unassembled WGS sequence"/>
</dbReference>
<name>A0ABQ9XRA8_9EUKA</name>
<dbReference type="EMBL" id="JARBJD010000079">
    <property type="protein sequence ID" value="KAK2954379.1"/>
    <property type="molecule type" value="Genomic_DNA"/>
</dbReference>
<organism evidence="1 2">
    <name type="scientific">Blattamonas nauphoetae</name>
    <dbReference type="NCBI Taxonomy" id="2049346"/>
    <lineage>
        <taxon>Eukaryota</taxon>
        <taxon>Metamonada</taxon>
        <taxon>Preaxostyla</taxon>
        <taxon>Oxymonadida</taxon>
        <taxon>Blattamonas</taxon>
    </lineage>
</organism>